<organism evidence="10 11">
    <name type="scientific">Mycobacterium shimoidei</name>
    <dbReference type="NCBI Taxonomy" id="29313"/>
    <lineage>
        <taxon>Bacteria</taxon>
        <taxon>Bacillati</taxon>
        <taxon>Actinomycetota</taxon>
        <taxon>Actinomycetes</taxon>
        <taxon>Mycobacteriales</taxon>
        <taxon>Mycobacteriaceae</taxon>
        <taxon>Mycobacterium</taxon>
    </lineage>
</organism>
<gene>
    <name evidence="10" type="ORF">MSP7336_04428</name>
</gene>
<dbReference type="Proteomes" id="UP000252015">
    <property type="component" value="Unassembled WGS sequence"/>
</dbReference>
<evidence type="ECO:0000256" key="1">
    <source>
        <dbReference type="ARBA" id="ARBA00001971"/>
    </source>
</evidence>
<dbReference type="RefSeq" id="WP_113965192.1">
    <property type="nucleotide sequence ID" value="NZ_UEGW01000001.1"/>
</dbReference>
<dbReference type="AlphaFoldDB" id="A0A375Z4W6"/>
<keyword evidence="7 9" id="KW-0503">Monooxygenase</keyword>
<dbReference type="PRINTS" id="PR00463">
    <property type="entry name" value="EP450I"/>
</dbReference>
<name>A0A375Z4W6_MYCSH</name>
<dbReference type="PANTHER" id="PTHR24286">
    <property type="entry name" value="CYTOCHROME P450 26"/>
    <property type="match status" value="1"/>
</dbReference>
<keyword evidence="6 8" id="KW-0408">Iron</keyword>
<evidence type="ECO:0000313" key="11">
    <source>
        <dbReference type="Proteomes" id="UP000252015"/>
    </source>
</evidence>
<dbReference type="InterPro" id="IPR036396">
    <property type="entry name" value="Cyt_P450_sf"/>
</dbReference>
<keyword evidence="11" id="KW-1185">Reference proteome</keyword>
<evidence type="ECO:0000256" key="6">
    <source>
        <dbReference type="ARBA" id="ARBA00023004"/>
    </source>
</evidence>
<accession>A0A375Z4W6</accession>
<dbReference type="InterPro" id="IPR017972">
    <property type="entry name" value="Cyt_P450_CS"/>
</dbReference>
<keyword evidence="5 9" id="KW-0560">Oxidoreductase</keyword>
<dbReference type="InterPro" id="IPR001128">
    <property type="entry name" value="Cyt_P450"/>
</dbReference>
<dbReference type="PRINTS" id="PR00385">
    <property type="entry name" value="P450"/>
</dbReference>
<dbReference type="STRING" id="29313.BHQ16_06225"/>
<dbReference type="GO" id="GO:0016125">
    <property type="term" value="P:sterol metabolic process"/>
    <property type="evidence" value="ECO:0007669"/>
    <property type="project" value="TreeGrafter"/>
</dbReference>
<dbReference type="GO" id="GO:0020037">
    <property type="term" value="F:heme binding"/>
    <property type="evidence" value="ECO:0007669"/>
    <property type="project" value="InterPro"/>
</dbReference>
<sequence length="445" mass="50428">MIDPAKADPCEVLTPHGLNPPRIRLPKLVQGAAFAFFRRRSMRHWINRYGHIFEMNVPFFGRSVIVSDPALVRLMCTTGAEDLVNVQPNIGNLLGPGSVFALDDQPHRDRRRLLSPPLHGQCLKGYEQMIVEETLREAANWPENKEFRILEPMNRIALNVILRTLFGAEEPEFGELREILPSFMKLGSVMAFVPRPPFRTGRLGPWGKLDRSRRAIDRIIFTLIDRAEADPNLADRRDILALLLRSRNDDGTAIPPMDICDELLTLIAAGHESSTGALSWLFERLRRHPDVVAELIRELEEGGSEFRRATISESLRARTVLDVVGRKVRSSDFNLGGWRIPQGRTVLVRIADIHDDPQIFPHPERFDPTRFLGSRPAPQTWLPFGVGSRRCVGAEFVSAEMDIVLRTVLENFRIQTDAAPDEKVHFRGVTHTPKLGGLIVVNRRR</sequence>
<comment type="similarity">
    <text evidence="2 9">Belongs to the cytochrome P450 family.</text>
</comment>
<keyword evidence="4 8" id="KW-0479">Metal-binding</keyword>
<dbReference type="SUPFAM" id="SSF48264">
    <property type="entry name" value="Cytochrome P450"/>
    <property type="match status" value="1"/>
</dbReference>
<dbReference type="CDD" id="cd11053">
    <property type="entry name" value="CYP110-like"/>
    <property type="match status" value="1"/>
</dbReference>
<evidence type="ECO:0000256" key="3">
    <source>
        <dbReference type="ARBA" id="ARBA00022617"/>
    </source>
</evidence>
<evidence type="ECO:0000256" key="2">
    <source>
        <dbReference type="ARBA" id="ARBA00010617"/>
    </source>
</evidence>
<dbReference type="InterPro" id="IPR002401">
    <property type="entry name" value="Cyt_P450_E_grp-I"/>
</dbReference>
<evidence type="ECO:0000256" key="9">
    <source>
        <dbReference type="RuleBase" id="RU000461"/>
    </source>
</evidence>
<dbReference type="GO" id="GO:0016705">
    <property type="term" value="F:oxidoreductase activity, acting on paired donors, with incorporation or reduction of molecular oxygen"/>
    <property type="evidence" value="ECO:0007669"/>
    <property type="project" value="InterPro"/>
</dbReference>
<evidence type="ECO:0000313" key="10">
    <source>
        <dbReference type="EMBL" id="SRX96152.1"/>
    </source>
</evidence>
<dbReference type="PANTHER" id="PTHR24286:SF24">
    <property type="entry name" value="LANOSTEROL 14-ALPHA DEMETHYLASE"/>
    <property type="match status" value="1"/>
</dbReference>
<evidence type="ECO:0000256" key="4">
    <source>
        <dbReference type="ARBA" id="ARBA00022723"/>
    </source>
</evidence>
<dbReference type="Pfam" id="PF00067">
    <property type="entry name" value="p450"/>
    <property type="match status" value="1"/>
</dbReference>
<proteinExistence type="inferred from homology"/>
<dbReference type="Gene3D" id="1.10.630.10">
    <property type="entry name" value="Cytochrome P450"/>
    <property type="match status" value="1"/>
</dbReference>
<evidence type="ECO:0000256" key="8">
    <source>
        <dbReference type="PIRSR" id="PIRSR602401-1"/>
    </source>
</evidence>
<dbReference type="PROSITE" id="PS00086">
    <property type="entry name" value="CYTOCHROME_P450"/>
    <property type="match status" value="1"/>
</dbReference>
<dbReference type="GO" id="GO:0004497">
    <property type="term" value="F:monooxygenase activity"/>
    <property type="evidence" value="ECO:0007669"/>
    <property type="project" value="UniProtKB-KW"/>
</dbReference>
<evidence type="ECO:0000256" key="7">
    <source>
        <dbReference type="ARBA" id="ARBA00023033"/>
    </source>
</evidence>
<dbReference type="EMBL" id="UEGW01000001">
    <property type="protein sequence ID" value="SRX96152.1"/>
    <property type="molecule type" value="Genomic_DNA"/>
</dbReference>
<reference evidence="10 11" key="1">
    <citation type="submission" date="2018-05" db="EMBL/GenBank/DDBJ databases">
        <authorList>
            <consortium name="IHU Genomes"/>
        </authorList>
    </citation>
    <scope>NUCLEOTIDE SEQUENCE [LARGE SCALE GENOMIC DNA]</scope>
    <source>
        <strain evidence="10 11">P7336</strain>
    </source>
</reference>
<keyword evidence="3 8" id="KW-0349">Heme</keyword>
<dbReference type="GO" id="GO:0005506">
    <property type="term" value="F:iron ion binding"/>
    <property type="evidence" value="ECO:0007669"/>
    <property type="project" value="InterPro"/>
</dbReference>
<protein>
    <submittedName>
        <fullName evidence="10">Putative cytochrome P450 138 Cyp138 [Mycobacterium tuberculosis H37Rv]</fullName>
    </submittedName>
</protein>
<feature type="binding site" description="axial binding residue" evidence="8">
    <location>
        <position position="391"/>
    </location>
    <ligand>
        <name>heme</name>
        <dbReference type="ChEBI" id="CHEBI:30413"/>
    </ligand>
    <ligandPart>
        <name>Fe</name>
        <dbReference type="ChEBI" id="CHEBI:18248"/>
    </ligandPart>
</feature>
<evidence type="ECO:0000256" key="5">
    <source>
        <dbReference type="ARBA" id="ARBA00023002"/>
    </source>
</evidence>
<comment type="cofactor">
    <cofactor evidence="1 8">
        <name>heme</name>
        <dbReference type="ChEBI" id="CHEBI:30413"/>
    </cofactor>
</comment>